<keyword evidence="13" id="KW-1185">Reference proteome</keyword>
<evidence type="ECO:0000256" key="3">
    <source>
        <dbReference type="ARBA" id="ARBA00006083"/>
    </source>
</evidence>
<dbReference type="Proteomes" id="UP001066276">
    <property type="component" value="Chromosome 4_2"/>
</dbReference>
<comment type="similarity">
    <text evidence="3">Belongs to the metallo-dependent hydrolases superfamily. Adenosine and AMP deaminases family. ADGF subfamily.</text>
</comment>
<accession>A0AAV7SPY5</accession>
<proteinExistence type="inferred from homology"/>
<feature type="domain" description="Adenosine deaminase" evidence="10">
    <location>
        <begin position="247"/>
        <end position="539"/>
    </location>
</feature>
<dbReference type="CDD" id="cd01321">
    <property type="entry name" value="ADGF"/>
    <property type="match status" value="1"/>
</dbReference>
<dbReference type="PANTHER" id="PTHR11409:SF39">
    <property type="entry name" value="ADENOSINE DEAMINASE 2"/>
    <property type="match status" value="1"/>
</dbReference>
<keyword evidence="5" id="KW-0964">Secreted</keyword>
<keyword evidence="8" id="KW-0378">Hydrolase</keyword>
<evidence type="ECO:0000256" key="8">
    <source>
        <dbReference type="ARBA" id="ARBA00022801"/>
    </source>
</evidence>
<evidence type="ECO:0000256" key="4">
    <source>
        <dbReference type="ARBA" id="ARBA00012784"/>
    </source>
</evidence>
<dbReference type="PANTHER" id="PTHR11409">
    <property type="entry name" value="ADENOSINE DEAMINASE"/>
    <property type="match status" value="1"/>
</dbReference>
<dbReference type="Pfam" id="PF00962">
    <property type="entry name" value="A_deaminase"/>
    <property type="match status" value="1"/>
</dbReference>
<dbReference type="SUPFAM" id="SSF51556">
    <property type="entry name" value="Metallo-dependent hydrolases"/>
    <property type="match status" value="1"/>
</dbReference>
<organism evidence="12 13">
    <name type="scientific">Pleurodeles waltl</name>
    <name type="common">Iberian ribbed newt</name>
    <dbReference type="NCBI Taxonomy" id="8319"/>
    <lineage>
        <taxon>Eukaryota</taxon>
        <taxon>Metazoa</taxon>
        <taxon>Chordata</taxon>
        <taxon>Craniata</taxon>
        <taxon>Vertebrata</taxon>
        <taxon>Euteleostomi</taxon>
        <taxon>Amphibia</taxon>
        <taxon>Batrachia</taxon>
        <taxon>Caudata</taxon>
        <taxon>Salamandroidea</taxon>
        <taxon>Salamandridae</taxon>
        <taxon>Pleurodelinae</taxon>
        <taxon>Pleurodeles</taxon>
    </lineage>
</organism>
<evidence type="ECO:0000256" key="5">
    <source>
        <dbReference type="ARBA" id="ARBA00022525"/>
    </source>
</evidence>
<sequence>MIKIRHGVASDSSRAQLTAHLAVAFKDDSGHCLQQPSAEEQESCRRKLMIMAVHHTWPSAWLLLLLACICHPVPLPSVRDALMEKELSMVIGGNITLDADEEQANQALMSLKLEEVTETTRMGTFPPSMHFFRAKSIIDQSSVFSYLKKMPKGAALHVHVPSILRVDWLVKEASYLPNCYICFTNEDLVRFKFARPPPVGPPPPNCSDWVLLASYRKQLCDVMAFDDSLVRNLSLVTENPEEVYPTESYVWTRFLNALFTASGLVSYAPVFKKYIYEGLKEFYEDNVQYLELRALLPPIYELDGTVHDRAWALEAYRDVTKRFVDDHPHFVGVKIIYTLGSGSDETEAEEAIRAAMHLLLEFPETLAGFDVTSSRGRGHPLSYFEDVLKIPASQGVNLPYFFHAGETNWLGTGTDEDVLDAILLNTSRIGHGFTILNHPVAWELSRKMDIPLEICPVSNQVLMLVSDLRNHPASVLIAHGHPVVISSDNPSIFGTKGLSYDFYEVFMGIGGMKSDLKILKQLALNSLKYSAMPPEMKAKASEIWHKKWKQFVKELSDAYSRNEF</sequence>
<name>A0AAV7SPY5_PLEWA</name>
<dbReference type="FunFam" id="3.20.20.140:FF:000017">
    <property type="entry name" value="Adenosine deaminase 2"/>
    <property type="match status" value="1"/>
</dbReference>
<comment type="caution">
    <text evidence="12">The sequence shown here is derived from an EMBL/GenBank/DDBJ whole genome shotgun (WGS) entry which is preliminary data.</text>
</comment>
<keyword evidence="6" id="KW-0479">Metal-binding</keyword>
<evidence type="ECO:0000256" key="9">
    <source>
        <dbReference type="ARBA" id="ARBA00047764"/>
    </source>
</evidence>
<evidence type="ECO:0000259" key="10">
    <source>
        <dbReference type="Pfam" id="PF00962"/>
    </source>
</evidence>
<reference evidence="12" key="1">
    <citation type="journal article" date="2022" name="bioRxiv">
        <title>Sequencing and chromosome-scale assembly of the giantPleurodeles waltlgenome.</title>
        <authorList>
            <person name="Brown T."/>
            <person name="Elewa A."/>
            <person name="Iarovenko S."/>
            <person name="Subramanian E."/>
            <person name="Araus A.J."/>
            <person name="Petzold A."/>
            <person name="Susuki M."/>
            <person name="Suzuki K.-i.T."/>
            <person name="Hayashi T."/>
            <person name="Toyoda A."/>
            <person name="Oliveira C."/>
            <person name="Osipova E."/>
            <person name="Leigh N.D."/>
            <person name="Simon A."/>
            <person name="Yun M.H."/>
        </authorList>
    </citation>
    <scope>NUCLEOTIDE SEQUENCE</scope>
    <source>
        <strain evidence="12">20211129_DDA</strain>
        <tissue evidence="12">Liver</tissue>
    </source>
</reference>
<comment type="subcellular location">
    <subcellularLocation>
        <location evidence="2">Secreted</location>
    </subcellularLocation>
</comment>
<dbReference type="NCBIfam" id="TIGR01431">
    <property type="entry name" value="adm_rel"/>
    <property type="match status" value="1"/>
</dbReference>
<evidence type="ECO:0000313" key="13">
    <source>
        <dbReference type="Proteomes" id="UP001066276"/>
    </source>
</evidence>
<dbReference type="AlphaFoldDB" id="A0AAV7SPY5"/>
<dbReference type="GO" id="GO:0046872">
    <property type="term" value="F:metal ion binding"/>
    <property type="evidence" value="ECO:0007669"/>
    <property type="project" value="UniProtKB-KW"/>
</dbReference>
<dbReference type="InterPro" id="IPR013659">
    <property type="entry name" value="A_deaminase_N"/>
</dbReference>
<dbReference type="EC" id="3.5.4.4" evidence="4"/>
<protein>
    <recommendedName>
        <fullName evidence="4">adenosine deaminase</fullName>
        <ecNumber evidence="4">3.5.4.4</ecNumber>
    </recommendedName>
</protein>
<feature type="domain" description="Adenosine/AMP deaminase N-terminal" evidence="11">
    <location>
        <begin position="78"/>
        <end position="147"/>
    </location>
</feature>
<dbReference type="GO" id="GO:0046103">
    <property type="term" value="P:inosine biosynthetic process"/>
    <property type="evidence" value="ECO:0007669"/>
    <property type="project" value="TreeGrafter"/>
</dbReference>
<dbReference type="InterPro" id="IPR006330">
    <property type="entry name" value="Ado/ade_deaminase"/>
</dbReference>
<evidence type="ECO:0000256" key="2">
    <source>
        <dbReference type="ARBA" id="ARBA00004613"/>
    </source>
</evidence>
<evidence type="ECO:0000256" key="7">
    <source>
        <dbReference type="ARBA" id="ARBA00022729"/>
    </source>
</evidence>
<dbReference type="GO" id="GO:0006154">
    <property type="term" value="P:adenosine catabolic process"/>
    <property type="evidence" value="ECO:0007669"/>
    <property type="project" value="InterPro"/>
</dbReference>
<dbReference type="InterPro" id="IPR032466">
    <property type="entry name" value="Metal_Hydrolase"/>
</dbReference>
<dbReference type="InterPro" id="IPR001365">
    <property type="entry name" value="A_deaminase_dom"/>
</dbReference>
<dbReference type="EMBL" id="JANPWB010000008">
    <property type="protein sequence ID" value="KAJ1166101.1"/>
    <property type="molecule type" value="Genomic_DNA"/>
</dbReference>
<dbReference type="GO" id="GO:0004000">
    <property type="term" value="F:adenosine deaminase activity"/>
    <property type="evidence" value="ECO:0007669"/>
    <property type="project" value="InterPro"/>
</dbReference>
<dbReference type="GO" id="GO:0005615">
    <property type="term" value="C:extracellular space"/>
    <property type="evidence" value="ECO:0007669"/>
    <property type="project" value="InterPro"/>
</dbReference>
<dbReference type="Gene3D" id="3.20.20.140">
    <property type="entry name" value="Metal-dependent hydrolases"/>
    <property type="match status" value="1"/>
</dbReference>
<gene>
    <name evidence="12" type="ORF">NDU88_006510</name>
</gene>
<evidence type="ECO:0000256" key="6">
    <source>
        <dbReference type="ARBA" id="ARBA00022723"/>
    </source>
</evidence>
<comment type="catalytic activity">
    <reaction evidence="9">
        <text>adenosine + H2O + H(+) = inosine + NH4(+)</text>
        <dbReference type="Rhea" id="RHEA:24408"/>
        <dbReference type="ChEBI" id="CHEBI:15377"/>
        <dbReference type="ChEBI" id="CHEBI:15378"/>
        <dbReference type="ChEBI" id="CHEBI:16335"/>
        <dbReference type="ChEBI" id="CHEBI:17596"/>
        <dbReference type="ChEBI" id="CHEBI:28938"/>
        <dbReference type="EC" id="3.5.4.4"/>
    </reaction>
</comment>
<comment type="cofactor">
    <cofactor evidence="1">
        <name>Zn(2+)</name>
        <dbReference type="ChEBI" id="CHEBI:29105"/>
    </cofactor>
</comment>
<evidence type="ECO:0000259" key="11">
    <source>
        <dbReference type="Pfam" id="PF08451"/>
    </source>
</evidence>
<evidence type="ECO:0000313" key="12">
    <source>
        <dbReference type="EMBL" id="KAJ1166101.1"/>
    </source>
</evidence>
<dbReference type="InterPro" id="IPR006331">
    <property type="entry name" value="ADGF"/>
</dbReference>
<evidence type="ECO:0000256" key="1">
    <source>
        <dbReference type="ARBA" id="ARBA00001947"/>
    </source>
</evidence>
<dbReference type="Pfam" id="PF08451">
    <property type="entry name" value="A_deaminase_N"/>
    <property type="match status" value="1"/>
</dbReference>
<keyword evidence="7" id="KW-0732">Signal</keyword>